<organism evidence="1 2">
    <name type="scientific">Agrilus planipennis</name>
    <name type="common">Emerald ash borer</name>
    <name type="synonym">Agrilus marcopoli</name>
    <dbReference type="NCBI Taxonomy" id="224129"/>
    <lineage>
        <taxon>Eukaryota</taxon>
        <taxon>Metazoa</taxon>
        <taxon>Ecdysozoa</taxon>
        <taxon>Arthropoda</taxon>
        <taxon>Hexapoda</taxon>
        <taxon>Insecta</taxon>
        <taxon>Pterygota</taxon>
        <taxon>Neoptera</taxon>
        <taxon>Endopterygota</taxon>
        <taxon>Coleoptera</taxon>
        <taxon>Polyphaga</taxon>
        <taxon>Elateriformia</taxon>
        <taxon>Buprestoidea</taxon>
        <taxon>Buprestidae</taxon>
        <taxon>Agrilinae</taxon>
        <taxon>Agrilus</taxon>
    </lineage>
</organism>
<evidence type="ECO:0000313" key="2">
    <source>
        <dbReference type="RefSeq" id="XP_025833321.1"/>
    </source>
</evidence>
<accession>A0A7F5RBH0</accession>
<dbReference type="InterPro" id="IPR029160">
    <property type="entry name" value="UQCC4"/>
</dbReference>
<dbReference type="KEGG" id="apln:108740426"/>
<gene>
    <name evidence="2" type="primary">LOC108740426</name>
</gene>
<evidence type="ECO:0000313" key="1">
    <source>
        <dbReference type="Proteomes" id="UP000192223"/>
    </source>
</evidence>
<dbReference type="GeneID" id="108740426"/>
<keyword evidence="1" id="KW-1185">Reference proteome</keyword>
<sequence>MSVLRLTSLRKATFYFIKQHRKNIPISCRALSKTVSETEDEDKPIKFTESPASKWKAATSRSGIKDDRLWYEPYVVLASVAVFMVYFCILREENDIDNELSRSLYNRIEGLEEHQLIQSLHYNEQHGLPTQDILKRLEEIREGN</sequence>
<dbReference type="OrthoDB" id="5783753at2759"/>
<reference evidence="2" key="1">
    <citation type="submission" date="2025-08" db="UniProtKB">
        <authorList>
            <consortium name="RefSeq"/>
        </authorList>
    </citation>
    <scope>IDENTIFICATION</scope>
    <source>
        <tissue evidence="2">Entire body</tissue>
    </source>
</reference>
<dbReference type="RefSeq" id="XP_025833321.1">
    <property type="nucleotide sequence ID" value="XM_025977536.1"/>
</dbReference>
<dbReference type="Proteomes" id="UP000192223">
    <property type="component" value="Unplaced"/>
</dbReference>
<proteinExistence type="predicted"/>
<dbReference type="Pfam" id="PF15013">
    <property type="entry name" value="CCSMST1"/>
    <property type="match status" value="1"/>
</dbReference>
<dbReference type="InParanoid" id="A0A7F5RBH0"/>
<dbReference type="PANTHER" id="PTHR35268:SF1">
    <property type="entry name" value="UBIQUINOL-CYTOCHROME-C REDUCTASE COMPLEX ASSEMBLY FACTOR 4"/>
    <property type="match status" value="1"/>
</dbReference>
<dbReference type="AlphaFoldDB" id="A0A7F5RBH0"/>
<name>A0A7F5RBH0_AGRPL</name>
<protein>
    <submittedName>
        <fullName evidence="2">Uncharacterized protein LOC108740426</fullName>
    </submittedName>
</protein>
<dbReference type="PANTHER" id="PTHR35268">
    <property type="entry name" value="PROTEIN CCSMST1"/>
    <property type="match status" value="1"/>
</dbReference>